<feature type="compositionally biased region" description="Low complexity" evidence="1">
    <location>
        <begin position="353"/>
        <end position="373"/>
    </location>
</feature>
<reference evidence="4" key="1">
    <citation type="journal article" date="2019" name="Int. J. Syst. Evol. Microbiol.">
        <title>The Global Catalogue of Microorganisms (GCM) 10K type strain sequencing project: providing services to taxonomists for standard genome sequencing and annotation.</title>
        <authorList>
            <consortium name="The Broad Institute Genomics Platform"/>
            <consortium name="The Broad Institute Genome Sequencing Center for Infectious Disease"/>
            <person name="Wu L."/>
            <person name="Ma J."/>
        </authorList>
    </citation>
    <scope>NUCLEOTIDE SEQUENCE [LARGE SCALE GENOMIC DNA]</scope>
    <source>
        <strain evidence="4">CGMCC 4.7382</strain>
    </source>
</reference>
<proteinExistence type="predicted"/>
<dbReference type="EMBL" id="JBHTBH010000011">
    <property type="protein sequence ID" value="MFC7330277.1"/>
    <property type="molecule type" value="Genomic_DNA"/>
</dbReference>
<dbReference type="Proteomes" id="UP001596540">
    <property type="component" value="Unassembled WGS sequence"/>
</dbReference>
<keyword evidence="2" id="KW-1133">Transmembrane helix</keyword>
<evidence type="ECO:0000256" key="2">
    <source>
        <dbReference type="SAM" id="Phobius"/>
    </source>
</evidence>
<keyword evidence="2" id="KW-0812">Transmembrane</keyword>
<protein>
    <submittedName>
        <fullName evidence="3">Uncharacterized protein</fullName>
    </submittedName>
</protein>
<evidence type="ECO:0000313" key="4">
    <source>
        <dbReference type="Proteomes" id="UP001596540"/>
    </source>
</evidence>
<evidence type="ECO:0000256" key="1">
    <source>
        <dbReference type="SAM" id="MobiDB-lite"/>
    </source>
</evidence>
<dbReference type="RefSeq" id="WP_379872921.1">
    <property type="nucleotide sequence ID" value="NZ_JBHTBH010000011.1"/>
</dbReference>
<keyword evidence="4" id="KW-1185">Reference proteome</keyword>
<feature type="region of interest" description="Disordered" evidence="1">
    <location>
        <begin position="322"/>
        <end position="373"/>
    </location>
</feature>
<comment type="caution">
    <text evidence="3">The sequence shown here is derived from an EMBL/GenBank/DDBJ whole genome shotgun (WGS) entry which is preliminary data.</text>
</comment>
<accession>A0ABW2KJV9</accession>
<name>A0ABW2KJV9_9ACTN</name>
<gene>
    <name evidence="3" type="ORF">ACFQRF_21355</name>
</gene>
<keyword evidence="2" id="KW-0472">Membrane</keyword>
<feature type="transmembrane region" description="Helical" evidence="2">
    <location>
        <begin position="149"/>
        <end position="171"/>
    </location>
</feature>
<feature type="region of interest" description="Disordered" evidence="1">
    <location>
        <begin position="177"/>
        <end position="204"/>
    </location>
</feature>
<organism evidence="3 4">
    <name type="scientific">Marinactinospora rubrisoli</name>
    <dbReference type="NCBI Taxonomy" id="2715399"/>
    <lineage>
        <taxon>Bacteria</taxon>
        <taxon>Bacillati</taxon>
        <taxon>Actinomycetota</taxon>
        <taxon>Actinomycetes</taxon>
        <taxon>Streptosporangiales</taxon>
        <taxon>Nocardiopsidaceae</taxon>
        <taxon>Marinactinospora</taxon>
    </lineage>
</organism>
<evidence type="ECO:0000313" key="3">
    <source>
        <dbReference type="EMBL" id="MFC7330277.1"/>
    </source>
</evidence>
<sequence length="373" mass="39027">MAASWEKRATEALVASMPTPDWPETRDMFAGLFGAAAAREIAAELERARAEARSGGASVAEELQVEWRSRLRRLVAADPTAAERLGAFVTEVAARGAGATSNTLLGDVPGTVIQIGSVVGSVGVSGGERGTEAGKRAAKRDAARWTGRGPLVAAGVGVTVFAVAAIGFLALPDRSAPAGESLSTESGEGAVAPPAVASRPQGDQVRCHEPWVEKDASVLYRPCIAPDDDGLRLSVEVQLIDPTEDTTEVSAWVWLMRSDRELVQEFGRSGRWDLSRDDDLLKPCSLTVTGAEIATCGPFVMTPTEPGRYSASSSVHLLQTGPFPPGWENPEFSGTQSPPLEWDGEGGAPLPESTTSAAVRAATARRTATPSPG</sequence>